<dbReference type="GeneID" id="63688239"/>
<evidence type="ECO:0000313" key="2">
    <source>
        <dbReference type="Proteomes" id="UP000030653"/>
    </source>
</evidence>
<dbReference type="AlphaFoldDB" id="M5G976"/>
<sequence>MSSLAMSTDTVLPVAPDYAIGYSTTEQEAPIGNDGGTPVVEEPLRRAVNPFLADLISTIRVQGLDRDPEVASILHKLLCGPDEVTTFITELEQTGMSFQSMSLRENKS</sequence>
<gene>
    <name evidence="1" type="ORF">DACRYDRAFT_23257</name>
</gene>
<evidence type="ECO:0000313" key="1">
    <source>
        <dbReference type="EMBL" id="EJU00343.1"/>
    </source>
</evidence>
<dbReference type="HOGENOM" id="CLU_2196862_0_0_1"/>
<proteinExistence type="predicted"/>
<dbReference type="RefSeq" id="XP_040627240.1">
    <property type="nucleotide sequence ID" value="XM_040773177.1"/>
</dbReference>
<dbReference type="Proteomes" id="UP000030653">
    <property type="component" value="Unassembled WGS sequence"/>
</dbReference>
<reference evidence="1 2" key="1">
    <citation type="journal article" date="2012" name="Science">
        <title>The Paleozoic origin of enzymatic lignin decomposition reconstructed from 31 fungal genomes.</title>
        <authorList>
            <person name="Floudas D."/>
            <person name="Binder M."/>
            <person name="Riley R."/>
            <person name="Barry K."/>
            <person name="Blanchette R.A."/>
            <person name="Henrissat B."/>
            <person name="Martinez A.T."/>
            <person name="Otillar R."/>
            <person name="Spatafora J.W."/>
            <person name="Yadav J.S."/>
            <person name="Aerts A."/>
            <person name="Benoit I."/>
            <person name="Boyd A."/>
            <person name="Carlson A."/>
            <person name="Copeland A."/>
            <person name="Coutinho P.M."/>
            <person name="de Vries R.P."/>
            <person name="Ferreira P."/>
            <person name="Findley K."/>
            <person name="Foster B."/>
            <person name="Gaskell J."/>
            <person name="Glotzer D."/>
            <person name="Gorecki P."/>
            <person name="Heitman J."/>
            <person name="Hesse C."/>
            <person name="Hori C."/>
            <person name="Igarashi K."/>
            <person name="Jurgens J.A."/>
            <person name="Kallen N."/>
            <person name="Kersten P."/>
            <person name="Kohler A."/>
            <person name="Kuees U."/>
            <person name="Kumar T.K.A."/>
            <person name="Kuo A."/>
            <person name="LaButti K."/>
            <person name="Larrondo L.F."/>
            <person name="Lindquist E."/>
            <person name="Ling A."/>
            <person name="Lombard V."/>
            <person name="Lucas S."/>
            <person name="Lundell T."/>
            <person name="Martin R."/>
            <person name="McLaughlin D.J."/>
            <person name="Morgenstern I."/>
            <person name="Morin E."/>
            <person name="Murat C."/>
            <person name="Nagy L.G."/>
            <person name="Nolan M."/>
            <person name="Ohm R.A."/>
            <person name="Patyshakuliyeva A."/>
            <person name="Rokas A."/>
            <person name="Ruiz-Duenas F.J."/>
            <person name="Sabat G."/>
            <person name="Salamov A."/>
            <person name="Samejima M."/>
            <person name="Schmutz J."/>
            <person name="Slot J.C."/>
            <person name="St John F."/>
            <person name="Stenlid J."/>
            <person name="Sun H."/>
            <person name="Sun S."/>
            <person name="Syed K."/>
            <person name="Tsang A."/>
            <person name="Wiebenga A."/>
            <person name="Young D."/>
            <person name="Pisabarro A."/>
            <person name="Eastwood D.C."/>
            <person name="Martin F."/>
            <person name="Cullen D."/>
            <person name="Grigoriev I.V."/>
            <person name="Hibbett D.S."/>
        </authorList>
    </citation>
    <scope>NUCLEOTIDE SEQUENCE [LARGE SCALE GENOMIC DNA]</scope>
    <source>
        <strain evidence="1 2">DJM-731 SS1</strain>
    </source>
</reference>
<organism evidence="1 2">
    <name type="scientific">Dacryopinax primogenitus (strain DJM 731)</name>
    <name type="common">Brown rot fungus</name>
    <dbReference type="NCBI Taxonomy" id="1858805"/>
    <lineage>
        <taxon>Eukaryota</taxon>
        <taxon>Fungi</taxon>
        <taxon>Dikarya</taxon>
        <taxon>Basidiomycota</taxon>
        <taxon>Agaricomycotina</taxon>
        <taxon>Dacrymycetes</taxon>
        <taxon>Dacrymycetales</taxon>
        <taxon>Dacrymycetaceae</taxon>
        <taxon>Dacryopinax</taxon>
    </lineage>
</organism>
<protein>
    <submittedName>
        <fullName evidence="1">Uncharacterized protein</fullName>
    </submittedName>
</protein>
<name>M5G976_DACPD</name>
<dbReference type="EMBL" id="JH795867">
    <property type="protein sequence ID" value="EJU00343.1"/>
    <property type="molecule type" value="Genomic_DNA"/>
</dbReference>
<accession>M5G976</accession>
<keyword evidence="2" id="KW-1185">Reference proteome</keyword>